<dbReference type="PROSITE" id="PS51257">
    <property type="entry name" value="PROKAR_LIPOPROTEIN"/>
    <property type="match status" value="1"/>
</dbReference>
<evidence type="ECO:0000313" key="1">
    <source>
        <dbReference type="EMBL" id="KAB8040468.1"/>
    </source>
</evidence>
<sequence length="162" mass="17926">MKNISFLVSIIVFVFYISNANAVIGSAGCGLGSVVFRGSQWWKQIFALTTNQATGSQAFGITSGTSGCPPAIFGVVENQEEYIEFNLSSIQKEAAQGTGELLFGLAYRLGCDQMYFLDFGTYTQKNYIEIFTSQNAKNVLFNIKNLIQKNEILVHNCKYINI</sequence>
<dbReference type="OrthoDB" id="9784732at2"/>
<protein>
    <submittedName>
        <fullName evidence="1">DUF3015 domain-containing protein</fullName>
    </submittedName>
</protein>
<evidence type="ECO:0000313" key="2">
    <source>
        <dbReference type="Proteomes" id="UP000437748"/>
    </source>
</evidence>
<dbReference type="InterPro" id="IPR021383">
    <property type="entry name" value="DUF3015"/>
</dbReference>
<comment type="caution">
    <text evidence="1">The sequence shown here is derived from an EMBL/GenBank/DDBJ whole genome shotgun (WGS) entry which is preliminary data.</text>
</comment>
<proteinExistence type="predicted"/>
<reference evidence="1 2" key="1">
    <citation type="submission" date="2019-10" db="EMBL/GenBank/DDBJ databases">
        <title>New species of Slilvanegrellaceae.</title>
        <authorList>
            <person name="Pitt A."/>
            <person name="Hahn M.W."/>
        </authorList>
    </citation>
    <scope>NUCLEOTIDE SEQUENCE [LARGE SCALE GENOMIC DNA]</scope>
    <source>
        <strain evidence="1 2">SP-Ram-0.45-NSY-1</strain>
    </source>
</reference>
<dbReference type="EMBL" id="WFLM01000001">
    <property type="protein sequence ID" value="KAB8040468.1"/>
    <property type="molecule type" value="Genomic_DNA"/>
</dbReference>
<name>A0A6N6W005_9BACT</name>
<dbReference type="AlphaFoldDB" id="A0A6N6W005"/>
<dbReference type="RefSeq" id="WP_153417983.1">
    <property type="nucleotide sequence ID" value="NZ_WFLM01000001.1"/>
</dbReference>
<dbReference type="Pfam" id="PF11220">
    <property type="entry name" value="DUF3015"/>
    <property type="match status" value="1"/>
</dbReference>
<organism evidence="1 2">
    <name type="scientific">Silvanigrella paludirubra</name>
    <dbReference type="NCBI Taxonomy" id="2499159"/>
    <lineage>
        <taxon>Bacteria</taxon>
        <taxon>Pseudomonadati</taxon>
        <taxon>Bdellovibrionota</taxon>
        <taxon>Oligoflexia</taxon>
        <taxon>Silvanigrellales</taxon>
        <taxon>Silvanigrellaceae</taxon>
        <taxon>Silvanigrella</taxon>
    </lineage>
</organism>
<dbReference type="Proteomes" id="UP000437748">
    <property type="component" value="Unassembled WGS sequence"/>
</dbReference>
<gene>
    <name evidence="1" type="ORF">GCL60_00705</name>
</gene>
<accession>A0A6N6W005</accession>
<keyword evidence="2" id="KW-1185">Reference proteome</keyword>